<accession>A0A8J2WJW1</accession>
<evidence type="ECO:0000313" key="3">
    <source>
        <dbReference type="EMBL" id="CAH0101308.1"/>
    </source>
</evidence>
<dbReference type="GO" id="GO:0005886">
    <property type="term" value="C:plasma membrane"/>
    <property type="evidence" value="ECO:0007669"/>
    <property type="project" value="TreeGrafter"/>
</dbReference>
<sequence>MWITFITFGLLTSFTCQGINVYVIDNPSNYAALVHGDDVTLRCDTYQGYSSITWHPPTGPSQNIEIDSQQYPAGMNSLLVIHGDLAARNVLLAANGVVKIADFGLSRKVYQDSNYKKKGEGMLPVKWMALESLTDRIFSSQSDVWAFGITMWEMFSLGKTPYPDMGDIGGLIHHVECGGILRNWCWKADPNVRPTFDNLEHMLGDWMEESVRTNYVDLNDPYNRRNAESFGSLVDEFMSLESSTNQQQSTSAAYVNVQQEV</sequence>
<dbReference type="InterPro" id="IPR050122">
    <property type="entry name" value="RTK"/>
</dbReference>
<protein>
    <recommendedName>
        <fullName evidence="2">Protein kinase domain-containing protein</fullName>
    </recommendedName>
</protein>
<dbReference type="InterPro" id="IPR011009">
    <property type="entry name" value="Kinase-like_dom_sf"/>
</dbReference>
<dbReference type="InterPro" id="IPR000719">
    <property type="entry name" value="Prot_kinase_dom"/>
</dbReference>
<dbReference type="PRINTS" id="PR00109">
    <property type="entry name" value="TYRKINASE"/>
</dbReference>
<dbReference type="AlphaFoldDB" id="A0A8J2WJW1"/>
<evidence type="ECO:0000256" key="1">
    <source>
        <dbReference type="SAM" id="SignalP"/>
    </source>
</evidence>
<proteinExistence type="predicted"/>
<dbReference type="GO" id="GO:0004714">
    <property type="term" value="F:transmembrane receptor protein tyrosine kinase activity"/>
    <property type="evidence" value="ECO:0007669"/>
    <property type="project" value="TreeGrafter"/>
</dbReference>
<feature type="signal peptide" evidence="1">
    <location>
        <begin position="1"/>
        <end position="18"/>
    </location>
</feature>
<comment type="caution">
    <text evidence="3">The sequence shown here is derived from an EMBL/GenBank/DDBJ whole genome shotgun (WGS) entry which is preliminary data.</text>
</comment>
<dbReference type="GO" id="GO:0007169">
    <property type="term" value="P:cell surface receptor protein tyrosine kinase signaling pathway"/>
    <property type="evidence" value="ECO:0007669"/>
    <property type="project" value="TreeGrafter"/>
</dbReference>
<feature type="chain" id="PRO_5035284087" description="Protein kinase domain-containing protein" evidence="1">
    <location>
        <begin position="19"/>
        <end position="261"/>
    </location>
</feature>
<dbReference type="OrthoDB" id="6352970at2759"/>
<dbReference type="PROSITE" id="PS00109">
    <property type="entry name" value="PROTEIN_KINASE_TYR"/>
    <property type="match status" value="1"/>
</dbReference>
<keyword evidence="4" id="KW-1185">Reference proteome</keyword>
<dbReference type="Gene3D" id="1.10.510.10">
    <property type="entry name" value="Transferase(Phosphotransferase) domain 1"/>
    <property type="match status" value="1"/>
</dbReference>
<gene>
    <name evidence="3" type="ORF">DGAL_LOCUS3637</name>
</gene>
<organism evidence="3 4">
    <name type="scientific">Daphnia galeata</name>
    <dbReference type="NCBI Taxonomy" id="27404"/>
    <lineage>
        <taxon>Eukaryota</taxon>
        <taxon>Metazoa</taxon>
        <taxon>Ecdysozoa</taxon>
        <taxon>Arthropoda</taxon>
        <taxon>Crustacea</taxon>
        <taxon>Branchiopoda</taxon>
        <taxon>Diplostraca</taxon>
        <taxon>Cladocera</taxon>
        <taxon>Anomopoda</taxon>
        <taxon>Daphniidae</taxon>
        <taxon>Daphnia</taxon>
    </lineage>
</organism>
<dbReference type="InterPro" id="IPR008266">
    <property type="entry name" value="Tyr_kinase_AS"/>
</dbReference>
<dbReference type="Proteomes" id="UP000789390">
    <property type="component" value="Unassembled WGS sequence"/>
</dbReference>
<dbReference type="GO" id="GO:0043235">
    <property type="term" value="C:receptor complex"/>
    <property type="evidence" value="ECO:0007669"/>
    <property type="project" value="TreeGrafter"/>
</dbReference>
<feature type="domain" description="Protein kinase" evidence="2">
    <location>
        <begin position="1"/>
        <end position="238"/>
    </location>
</feature>
<keyword evidence="1" id="KW-0732">Signal</keyword>
<dbReference type="PANTHER" id="PTHR24416">
    <property type="entry name" value="TYROSINE-PROTEIN KINASE RECEPTOR"/>
    <property type="match status" value="1"/>
</dbReference>
<dbReference type="PROSITE" id="PS50011">
    <property type="entry name" value="PROTEIN_KINASE_DOM"/>
    <property type="match status" value="1"/>
</dbReference>
<dbReference type="SUPFAM" id="SSF56112">
    <property type="entry name" value="Protein kinase-like (PK-like)"/>
    <property type="match status" value="1"/>
</dbReference>
<evidence type="ECO:0000313" key="4">
    <source>
        <dbReference type="Proteomes" id="UP000789390"/>
    </source>
</evidence>
<dbReference type="GO" id="GO:0005524">
    <property type="term" value="F:ATP binding"/>
    <property type="evidence" value="ECO:0007669"/>
    <property type="project" value="InterPro"/>
</dbReference>
<dbReference type="PANTHER" id="PTHR24416:SF600">
    <property type="entry name" value="PDGF- AND VEGF-RECEPTOR RELATED, ISOFORM J"/>
    <property type="match status" value="1"/>
</dbReference>
<reference evidence="3" key="1">
    <citation type="submission" date="2021-11" db="EMBL/GenBank/DDBJ databases">
        <authorList>
            <person name="Schell T."/>
        </authorList>
    </citation>
    <scope>NUCLEOTIDE SEQUENCE</scope>
    <source>
        <strain evidence="3">M5</strain>
    </source>
</reference>
<dbReference type="InterPro" id="IPR001245">
    <property type="entry name" value="Ser-Thr/Tyr_kinase_cat_dom"/>
</dbReference>
<dbReference type="Pfam" id="PF07714">
    <property type="entry name" value="PK_Tyr_Ser-Thr"/>
    <property type="match status" value="1"/>
</dbReference>
<name>A0A8J2WJW1_9CRUS</name>
<dbReference type="EMBL" id="CAKKLH010000057">
    <property type="protein sequence ID" value="CAH0101308.1"/>
    <property type="molecule type" value="Genomic_DNA"/>
</dbReference>
<evidence type="ECO:0000259" key="2">
    <source>
        <dbReference type="PROSITE" id="PS50011"/>
    </source>
</evidence>